<evidence type="ECO:0000313" key="3">
    <source>
        <dbReference type="Proteomes" id="UP001501666"/>
    </source>
</evidence>
<sequence>MTTTTIARGNASTRTLLTAAAAAMPVWTVVALTQAFTREGFDLVRHPFSQLATGSLGWIQITNFLIVGSLLIAGSFGFRRALYGKPGGTWVPRLTRVAGIGMIGAGVFVMDPGDGFPVGTPAGPPATMSWHAVMHMVAGSITFIAFAAACFVLGRYFTRTGARGMAVLSRLAGVALILGDGWAITGGHAASVTLATGVMIAMGWISLVAARFRTSA</sequence>
<dbReference type="RefSeq" id="WP_346148541.1">
    <property type="nucleotide sequence ID" value="NZ_BAAATE010000009.1"/>
</dbReference>
<dbReference type="EMBL" id="BAAATE010000009">
    <property type="protein sequence ID" value="GAA2664930.1"/>
    <property type="molecule type" value="Genomic_DNA"/>
</dbReference>
<feature type="transmembrane region" description="Helical" evidence="1">
    <location>
        <begin position="165"/>
        <end position="184"/>
    </location>
</feature>
<dbReference type="InterPro" id="IPR009339">
    <property type="entry name" value="DUF998"/>
</dbReference>
<feature type="transmembrane region" description="Helical" evidence="1">
    <location>
        <begin position="90"/>
        <end position="110"/>
    </location>
</feature>
<dbReference type="Proteomes" id="UP001501666">
    <property type="component" value="Unassembled WGS sequence"/>
</dbReference>
<keyword evidence="1" id="KW-0812">Transmembrane</keyword>
<reference evidence="2 3" key="1">
    <citation type="journal article" date="2019" name="Int. J. Syst. Evol. Microbiol.">
        <title>The Global Catalogue of Microorganisms (GCM) 10K type strain sequencing project: providing services to taxonomists for standard genome sequencing and annotation.</title>
        <authorList>
            <consortium name="The Broad Institute Genomics Platform"/>
            <consortium name="The Broad Institute Genome Sequencing Center for Infectious Disease"/>
            <person name="Wu L."/>
            <person name="Ma J."/>
        </authorList>
    </citation>
    <scope>NUCLEOTIDE SEQUENCE [LARGE SCALE GENOMIC DNA]</scope>
    <source>
        <strain evidence="2 3">JCM 6835</strain>
    </source>
</reference>
<feature type="transmembrane region" description="Helical" evidence="1">
    <location>
        <begin position="55"/>
        <end position="78"/>
    </location>
</feature>
<feature type="transmembrane region" description="Helical" evidence="1">
    <location>
        <begin position="190"/>
        <end position="210"/>
    </location>
</feature>
<gene>
    <name evidence="2" type="ORF">GCM10010412_040810</name>
</gene>
<keyword evidence="1" id="KW-0472">Membrane</keyword>
<evidence type="ECO:0000256" key="1">
    <source>
        <dbReference type="SAM" id="Phobius"/>
    </source>
</evidence>
<organism evidence="2 3">
    <name type="scientific">Nonomuraea recticatena</name>
    <dbReference type="NCBI Taxonomy" id="46178"/>
    <lineage>
        <taxon>Bacteria</taxon>
        <taxon>Bacillati</taxon>
        <taxon>Actinomycetota</taxon>
        <taxon>Actinomycetes</taxon>
        <taxon>Streptosporangiales</taxon>
        <taxon>Streptosporangiaceae</taxon>
        <taxon>Nonomuraea</taxon>
    </lineage>
</organism>
<dbReference type="Pfam" id="PF06197">
    <property type="entry name" value="DUF998"/>
    <property type="match status" value="1"/>
</dbReference>
<accession>A0ABN3S0A2</accession>
<keyword evidence="1" id="KW-1133">Transmembrane helix</keyword>
<protein>
    <submittedName>
        <fullName evidence="2">DUF998 domain-containing protein</fullName>
    </submittedName>
</protein>
<keyword evidence="3" id="KW-1185">Reference proteome</keyword>
<evidence type="ECO:0000313" key="2">
    <source>
        <dbReference type="EMBL" id="GAA2664930.1"/>
    </source>
</evidence>
<proteinExistence type="predicted"/>
<comment type="caution">
    <text evidence="2">The sequence shown here is derived from an EMBL/GenBank/DDBJ whole genome shotgun (WGS) entry which is preliminary data.</text>
</comment>
<name>A0ABN3S0A2_9ACTN</name>
<feature type="transmembrane region" description="Helical" evidence="1">
    <location>
        <begin position="130"/>
        <end position="153"/>
    </location>
</feature>